<dbReference type="InterPro" id="IPR000873">
    <property type="entry name" value="AMP-dep_synth/lig_dom"/>
</dbReference>
<dbReference type="Proteomes" id="UP000319148">
    <property type="component" value="Unassembled WGS sequence"/>
</dbReference>
<reference evidence="4" key="1">
    <citation type="submission" date="2019-06" db="EMBL/GenBank/DDBJ databases">
        <title>The complete genome of Emcibacter congregatus ZYLT.</title>
        <authorList>
            <person name="Zhao Z."/>
        </authorList>
    </citation>
    <scope>NUCLEOTIDE SEQUENCE [LARGE SCALE GENOMIC DNA]</scope>
    <source>
        <strain evidence="4">MCCC 1A06723</strain>
    </source>
</reference>
<evidence type="ECO:0000313" key="4">
    <source>
        <dbReference type="Proteomes" id="UP000319148"/>
    </source>
</evidence>
<sequence length="540" mass="59430">MKTVFDVFSKAVEAYGDRPFVHIPLSAAKSYSDSAIDYTYAEASREVEQRRAAYGAAGYGVGHRVAILLENRADFFFHWLALNALGVGIIPLNAEASPQDLHYIIYHGDADLVVSLPEKMTLVEEAIALEQESEHPPLCSATLEGLPPATRPALDHIPDTATECAMLFTSGSTGNPKGCVLSNEYFIAFGDWYRNVGGYCELHPGEDRLLTPLPLVHMNALACSTMGMMGVGGCIIQLDRFHPKSWWDSVRDSGATIIHYLGVLPAILLNMEPGDKDKAHKVRFGFGAGVNPKHHAAFEERFGFPLIEAWAMTESGCGGCVIASHEPRHVGECCFGRATDEVEYRLVDDEGNDVDPGLPGELLVRATGDNPRYGFFDHYYQNSEATEEAWEDNWLHTGDIVREGADKSLYFVDRKKNVVRRSGENISALEVENVLLLDPAVDTVAVAPVPDELRGDEVMALIVAKAGKTAGEALARDIFDRSMEQLTYYKTPGYIAFVDELPLTASKKLKRGDVKSICAKLVEEGQAIDLRHLKKRPKKD</sequence>
<dbReference type="RefSeq" id="WP_139941329.1">
    <property type="nucleotide sequence ID" value="NZ_JBHSYP010000002.1"/>
</dbReference>
<dbReference type="Gene3D" id="3.30.300.30">
    <property type="match status" value="1"/>
</dbReference>
<name>A0A501PFA5_9PROT</name>
<dbReference type="GO" id="GO:0016878">
    <property type="term" value="F:acid-thiol ligase activity"/>
    <property type="evidence" value="ECO:0007669"/>
    <property type="project" value="UniProtKB-ARBA"/>
</dbReference>
<proteinExistence type="predicted"/>
<dbReference type="PANTHER" id="PTHR43767">
    <property type="entry name" value="LONG-CHAIN-FATTY-ACID--COA LIGASE"/>
    <property type="match status" value="1"/>
</dbReference>
<dbReference type="AlphaFoldDB" id="A0A501PFA5"/>
<organism evidence="3 4">
    <name type="scientific">Emcibacter nanhaiensis</name>
    <dbReference type="NCBI Taxonomy" id="1505037"/>
    <lineage>
        <taxon>Bacteria</taxon>
        <taxon>Pseudomonadati</taxon>
        <taxon>Pseudomonadota</taxon>
        <taxon>Alphaproteobacteria</taxon>
        <taxon>Emcibacterales</taxon>
        <taxon>Emcibacteraceae</taxon>
        <taxon>Emcibacter</taxon>
    </lineage>
</organism>
<dbReference type="Pfam" id="PF13193">
    <property type="entry name" value="AMP-binding_C"/>
    <property type="match status" value="1"/>
</dbReference>
<feature type="domain" description="AMP-binding enzyme C-terminal" evidence="2">
    <location>
        <begin position="430"/>
        <end position="508"/>
    </location>
</feature>
<dbReference type="PANTHER" id="PTHR43767:SF1">
    <property type="entry name" value="NONRIBOSOMAL PEPTIDE SYNTHASE PES1 (EUROFUNG)-RELATED"/>
    <property type="match status" value="1"/>
</dbReference>
<dbReference type="Gene3D" id="3.40.50.12780">
    <property type="entry name" value="N-terminal domain of ligase-like"/>
    <property type="match status" value="1"/>
</dbReference>
<dbReference type="OrthoDB" id="7315605at2"/>
<feature type="domain" description="AMP-dependent synthetase/ligase" evidence="1">
    <location>
        <begin position="10"/>
        <end position="366"/>
    </location>
</feature>
<evidence type="ECO:0000313" key="3">
    <source>
        <dbReference type="EMBL" id="TPD59110.1"/>
    </source>
</evidence>
<keyword evidence="4" id="KW-1185">Reference proteome</keyword>
<evidence type="ECO:0000259" key="2">
    <source>
        <dbReference type="Pfam" id="PF13193"/>
    </source>
</evidence>
<dbReference type="InterPro" id="IPR020845">
    <property type="entry name" value="AMP-binding_CS"/>
</dbReference>
<evidence type="ECO:0000259" key="1">
    <source>
        <dbReference type="Pfam" id="PF00501"/>
    </source>
</evidence>
<dbReference type="Pfam" id="PF00501">
    <property type="entry name" value="AMP-binding"/>
    <property type="match status" value="1"/>
</dbReference>
<dbReference type="EMBL" id="VFIY01000015">
    <property type="protein sequence ID" value="TPD59110.1"/>
    <property type="molecule type" value="Genomic_DNA"/>
</dbReference>
<keyword evidence="3" id="KW-0436">Ligase</keyword>
<dbReference type="InterPro" id="IPR042099">
    <property type="entry name" value="ANL_N_sf"/>
</dbReference>
<dbReference type="InterPro" id="IPR045851">
    <property type="entry name" value="AMP-bd_C_sf"/>
</dbReference>
<dbReference type="SUPFAM" id="SSF56801">
    <property type="entry name" value="Acetyl-CoA synthetase-like"/>
    <property type="match status" value="1"/>
</dbReference>
<accession>A0A501PFA5</accession>
<comment type="caution">
    <text evidence="3">The sequence shown here is derived from an EMBL/GenBank/DDBJ whole genome shotgun (WGS) entry which is preliminary data.</text>
</comment>
<protein>
    <submittedName>
        <fullName evidence="3">ATP-dependent acyl-CoA ligase</fullName>
    </submittedName>
</protein>
<dbReference type="InterPro" id="IPR025110">
    <property type="entry name" value="AMP-bd_C"/>
</dbReference>
<dbReference type="InterPro" id="IPR050237">
    <property type="entry name" value="ATP-dep_AMP-bd_enzyme"/>
</dbReference>
<dbReference type="PROSITE" id="PS00455">
    <property type="entry name" value="AMP_BINDING"/>
    <property type="match status" value="1"/>
</dbReference>
<gene>
    <name evidence="3" type="ORF">FIV46_12830</name>
</gene>